<feature type="transmembrane region" description="Helical" evidence="1">
    <location>
        <begin position="133"/>
        <end position="154"/>
    </location>
</feature>
<accession>A0A9P5NIG1</accession>
<comment type="caution">
    <text evidence="2">The sequence shown here is derived from an EMBL/GenBank/DDBJ whole genome shotgun (WGS) entry which is preliminary data.</text>
</comment>
<reference evidence="2" key="1">
    <citation type="submission" date="2020-11" db="EMBL/GenBank/DDBJ databases">
        <authorList>
            <consortium name="DOE Joint Genome Institute"/>
            <person name="Ahrendt S."/>
            <person name="Riley R."/>
            <person name="Andreopoulos W."/>
            <person name="LaButti K."/>
            <person name="Pangilinan J."/>
            <person name="Ruiz-duenas F.J."/>
            <person name="Barrasa J.M."/>
            <person name="Sanchez-Garcia M."/>
            <person name="Camarero S."/>
            <person name="Miyauchi S."/>
            <person name="Serrano A."/>
            <person name="Linde D."/>
            <person name="Babiker R."/>
            <person name="Drula E."/>
            <person name="Ayuso-Fernandez I."/>
            <person name="Pacheco R."/>
            <person name="Padilla G."/>
            <person name="Ferreira P."/>
            <person name="Barriuso J."/>
            <person name="Kellner H."/>
            <person name="Castanera R."/>
            <person name="Alfaro M."/>
            <person name="Ramirez L."/>
            <person name="Pisabarro A.G."/>
            <person name="Kuo A."/>
            <person name="Tritt A."/>
            <person name="Lipzen A."/>
            <person name="He G."/>
            <person name="Yan M."/>
            <person name="Ng V."/>
            <person name="Cullen D."/>
            <person name="Martin F."/>
            <person name="Rosso M.-N."/>
            <person name="Henrissat B."/>
            <person name="Hibbett D."/>
            <person name="Martinez A.T."/>
            <person name="Grigoriev I.V."/>
        </authorList>
    </citation>
    <scope>NUCLEOTIDE SEQUENCE</scope>
    <source>
        <strain evidence="2">AH 44721</strain>
    </source>
</reference>
<dbReference type="EMBL" id="JADNYJ010000085">
    <property type="protein sequence ID" value="KAF8888377.1"/>
    <property type="molecule type" value="Genomic_DNA"/>
</dbReference>
<organism evidence="2 3">
    <name type="scientific">Gymnopilus junonius</name>
    <name type="common">Spectacular rustgill mushroom</name>
    <name type="synonym">Gymnopilus spectabilis subsp. junonius</name>
    <dbReference type="NCBI Taxonomy" id="109634"/>
    <lineage>
        <taxon>Eukaryota</taxon>
        <taxon>Fungi</taxon>
        <taxon>Dikarya</taxon>
        <taxon>Basidiomycota</taxon>
        <taxon>Agaricomycotina</taxon>
        <taxon>Agaricomycetes</taxon>
        <taxon>Agaricomycetidae</taxon>
        <taxon>Agaricales</taxon>
        <taxon>Agaricineae</taxon>
        <taxon>Hymenogastraceae</taxon>
        <taxon>Gymnopilus</taxon>
    </lineage>
</organism>
<feature type="transmembrane region" description="Helical" evidence="1">
    <location>
        <begin position="240"/>
        <end position="261"/>
    </location>
</feature>
<evidence type="ECO:0000313" key="3">
    <source>
        <dbReference type="Proteomes" id="UP000724874"/>
    </source>
</evidence>
<protein>
    <submittedName>
        <fullName evidence="2">Uncharacterized protein</fullName>
    </submittedName>
</protein>
<keyword evidence="3" id="KW-1185">Reference proteome</keyword>
<feature type="transmembrane region" description="Helical" evidence="1">
    <location>
        <begin position="166"/>
        <end position="188"/>
    </location>
</feature>
<dbReference type="AlphaFoldDB" id="A0A9P5NIG1"/>
<keyword evidence="1" id="KW-0812">Transmembrane</keyword>
<dbReference type="Proteomes" id="UP000724874">
    <property type="component" value="Unassembled WGS sequence"/>
</dbReference>
<name>A0A9P5NIG1_GYMJU</name>
<dbReference type="OrthoDB" id="3357408at2759"/>
<feature type="transmembrane region" description="Helical" evidence="1">
    <location>
        <begin position="48"/>
        <end position="67"/>
    </location>
</feature>
<keyword evidence="1" id="KW-1133">Transmembrane helix</keyword>
<feature type="transmembrane region" description="Helical" evidence="1">
    <location>
        <begin position="17"/>
        <end position="41"/>
    </location>
</feature>
<evidence type="ECO:0000313" key="2">
    <source>
        <dbReference type="EMBL" id="KAF8888377.1"/>
    </source>
</evidence>
<keyword evidence="1" id="KW-0472">Membrane</keyword>
<gene>
    <name evidence="2" type="ORF">CPB84DRAFT_1733191</name>
</gene>
<evidence type="ECO:0000256" key="1">
    <source>
        <dbReference type="SAM" id="Phobius"/>
    </source>
</evidence>
<proteinExistence type="predicted"/>
<sequence length="330" mass="36267">MAASAPSVPRLDENALIGIWVETSLWGTYCIIYAVAMYVLFKKLQQPVILATTSTFLFMMGTAHVSLSLSQLLDAFIRIPNPEPPLYSILYWSNYASGKATAKTVLYDTSVFTQDLVLIWRLYVVWSRNWKVVVFPLLVEVAHMATAYALTGLLARPGSNIQSPTIVHFGPVGWVLDLAINICVTLAISGRLWYMGKQVNDIAINRNRYLTTILTFVESGAIFAAFTIVMLTVYETGSVLALNLIDISTQLAIMTPLLIIARVGIGMVHGLPDAVSFAYPSQRSMGTHSHTGYEMGSFATKRPTDNTVIISKEYGTTVDDVSTHKGTTIV</sequence>
<feature type="transmembrane region" description="Helical" evidence="1">
    <location>
        <begin position="209"/>
        <end position="234"/>
    </location>
</feature>